<keyword evidence="3" id="KW-1185">Reference proteome</keyword>
<organism evidence="2 3">
    <name type="scientific">Paratractidigestivibacter faecalis</name>
    <dbReference type="NCBI Taxonomy" id="2292441"/>
    <lineage>
        <taxon>Bacteria</taxon>
        <taxon>Bacillati</taxon>
        <taxon>Actinomycetota</taxon>
        <taxon>Coriobacteriia</taxon>
        <taxon>Coriobacteriales</taxon>
        <taxon>Atopobiaceae</taxon>
        <taxon>Paratractidigestivibacter</taxon>
    </lineage>
</organism>
<proteinExistence type="inferred from homology"/>
<dbReference type="InterPro" id="IPR006660">
    <property type="entry name" value="Arsenate_reductase-like"/>
</dbReference>
<dbReference type="Pfam" id="PF03960">
    <property type="entry name" value="ArsC"/>
    <property type="match status" value="1"/>
</dbReference>
<dbReference type="CDD" id="cd03036">
    <property type="entry name" value="ArsC_like"/>
    <property type="match status" value="1"/>
</dbReference>
<dbReference type="PROSITE" id="PS51353">
    <property type="entry name" value="ARSC"/>
    <property type="match status" value="1"/>
</dbReference>
<evidence type="ECO:0000256" key="1">
    <source>
        <dbReference type="PROSITE-ProRule" id="PRU01282"/>
    </source>
</evidence>
<sequence>MSGVLFVEYPKCSTCRRAKAWLDEHGISYEDRHIVEEPPTVAELAEWRVRGQEPLPVRRLFNTSGKLYRELGVKARLDAGMGEEETLELLSTNGMLVKRPLLVGEDFCLVGFREAEWEAALC</sequence>
<dbReference type="NCBIfam" id="TIGR01617">
    <property type="entry name" value="arsC_related"/>
    <property type="match status" value="1"/>
</dbReference>
<gene>
    <name evidence="2" type="ORF">AAAT05_09285</name>
</gene>
<evidence type="ECO:0000313" key="2">
    <source>
        <dbReference type="EMBL" id="MEQ2638529.1"/>
    </source>
</evidence>
<dbReference type="InterPro" id="IPR036249">
    <property type="entry name" value="Thioredoxin-like_sf"/>
</dbReference>
<comment type="caution">
    <text evidence="2">The sequence shown here is derived from an EMBL/GenBank/DDBJ whole genome shotgun (WGS) entry which is preliminary data.</text>
</comment>
<dbReference type="Gene3D" id="3.40.30.10">
    <property type="entry name" value="Glutaredoxin"/>
    <property type="match status" value="1"/>
</dbReference>
<dbReference type="RefSeq" id="WP_349183214.1">
    <property type="nucleotide sequence ID" value="NZ_JBBNGS010000023.1"/>
</dbReference>
<dbReference type="PANTHER" id="PTHR30041:SF8">
    <property type="entry name" value="PROTEIN YFFB"/>
    <property type="match status" value="1"/>
</dbReference>
<dbReference type="SUPFAM" id="SSF52833">
    <property type="entry name" value="Thioredoxin-like"/>
    <property type="match status" value="1"/>
</dbReference>
<dbReference type="Proteomes" id="UP001478817">
    <property type="component" value="Unassembled WGS sequence"/>
</dbReference>
<evidence type="ECO:0000313" key="3">
    <source>
        <dbReference type="Proteomes" id="UP001478817"/>
    </source>
</evidence>
<reference evidence="2 3" key="1">
    <citation type="submission" date="2024-04" db="EMBL/GenBank/DDBJ databases">
        <title>Human intestinal bacterial collection.</title>
        <authorList>
            <person name="Pauvert C."/>
            <person name="Hitch T.C.A."/>
            <person name="Clavel T."/>
        </authorList>
    </citation>
    <scope>NUCLEOTIDE SEQUENCE [LARGE SCALE GENOMIC DNA]</scope>
    <source>
        <strain evidence="2 3">CLA-AA-H197</strain>
    </source>
</reference>
<protein>
    <submittedName>
        <fullName evidence="2">Arsenate reductase family protein</fullName>
    </submittedName>
</protein>
<comment type="similarity">
    <text evidence="1">Belongs to the ArsC family.</text>
</comment>
<dbReference type="PANTHER" id="PTHR30041">
    <property type="entry name" value="ARSENATE REDUCTASE"/>
    <property type="match status" value="1"/>
</dbReference>
<accession>A0ABV1II12</accession>
<dbReference type="PROSITE" id="PS51354">
    <property type="entry name" value="GLUTAREDOXIN_2"/>
    <property type="match status" value="1"/>
</dbReference>
<name>A0ABV1II12_9ACTN</name>
<dbReference type="InterPro" id="IPR006504">
    <property type="entry name" value="Tscrpt_reg_Spx/MgsR"/>
</dbReference>
<dbReference type="EMBL" id="JBBNGS010000023">
    <property type="protein sequence ID" value="MEQ2638529.1"/>
    <property type="molecule type" value="Genomic_DNA"/>
</dbReference>